<reference evidence="1" key="1">
    <citation type="submission" date="2014-09" db="EMBL/GenBank/DDBJ databases">
        <authorList>
            <person name="Magalhaes I.L.F."/>
            <person name="Oliveira U."/>
            <person name="Santos F.R."/>
            <person name="Vidigal T.H.D.A."/>
            <person name="Brescovit A.D."/>
            <person name="Santos A.J."/>
        </authorList>
    </citation>
    <scope>NUCLEOTIDE SEQUENCE</scope>
    <source>
        <tissue evidence="1">Shoot tissue taken approximately 20 cm above the soil surface</tissue>
    </source>
</reference>
<evidence type="ECO:0000313" key="1">
    <source>
        <dbReference type="EMBL" id="JAD64917.1"/>
    </source>
</evidence>
<protein>
    <submittedName>
        <fullName evidence="1">Uncharacterized protein</fullName>
    </submittedName>
</protein>
<sequence length="39" mass="4458">MMSNSQIQETRSHRISFVSLEVGLMIQQRGSKSFDENEG</sequence>
<dbReference type="EMBL" id="GBRH01232978">
    <property type="protein sequence ID" value="JAD64917.1"/>
    <property type="molecule type" value="Transcribed_RNA"/>
</dbReference>
<proteinExistence type="predicted"/>
<reference evidence="1" key="2">
    <citation type="journal article" date="2015" name="Data Brief">
        <title>Shoot transcriptome of the giant reed, Arundo donax.</title>
        <authorList>
            <person name="Barrero R.A."/>
            <person name="Guerrero F.D."/>
            <person name="Moolhuijzen P."/>
            <person name="Goolsby J.A."/>
            <person name="Tidwell J."/>
            <person name="Bellgard S.E."/>
            <person name="Bellgard M.I."/>
        </authorList>
    </citation>
    <scope>NUCLEOTIDE SEQUENCE</scope>
    <source>
        <tissue evidence="1">Shoot tissue taken approximately 20 cm above the soil surface</tissue>
    </source>
</reference>
<dbReference type="AlphaFoldDB" id="A0A0A9C062"/>
<accession>A0A0A9C062</accession>
<name>A0A0A9C062_ARUDO</name>
<organism evidence="1">
    <name type="scientific">Arundo donax</name>
    <name type="common">Giant reed</name>
    <name type="synonym">Donax arundinaceus</name>
    <dbReference type="NCBI Taxonomy" id="35708"/>
    <lineage>
        <taxon>Eukaryota</taxon>
        <taxon>Viridiplantae</taxon>
        <taxon>Streptophyta</taxon>
        <taxon>Embryophyta</taxon>
        <taxon>Tracheophyta</taxon>
        <taxon>Spermatophyta</taxon>
        <taxon>Magnoliopsida</taxon>
        <taxon>Liliopsida</taxon>
        <taxon>Poales</taxon>
        <taxon>Poaceae</taxon>
        <taxon>PACMAD clade</taxon>
        <taxon>Arundinoideae</taxon>
        <taxon>Arundineae</taxon>
        <taxon>Arundo</taxon>
    </lineage>
</organism>